<name>A0ABT7PMN2_9BACT</name>
<gene>
    <name evidence="2" type="ORF">QTN89_20160</name>
</gene>
<evidence type="ECO:0000256" key="1">
    <source>
        <dbReference type="SAM" id="Coils"/>
    </source>
</evidence>
<comment type="caution">
    <text evidence="2">The sequence shown here is derived from an EMBL/GenBank/DDBJ whole genome shotgun (WGS) entry which is preliminary data.</text>
</comment>
<dbReference type="EMBL" id="JASZZN010000016">
    <property type="protein sequence ID" value="MDM4017773.1"/>
    <property type="molecule type" value="Genomic_DNA"/>
</dbReference>
<proteinExistence type="predicted"/>
<accession>A0ABT7PMN2</accession>
<organism evidence="2 3">
    <name type="scientific">Roseiconus lacunae</name>
    <dbReference type="NCBI Taxonomy" id="2605694"/>
    <lineage>
        <taxon>Bacteria</taxon>
        <taxon>Pseudomonadati</taxon>
        <taxon>Planctomycetota</taxon>
        <taxon>Planctomycetia</taxon>
        <taxon>Pirellulales</taxon>
        <taxon>Pirellulaceae</taxon>
        <taxon>Roseiconus</taxon>
    </lineage>
</organism>
<dbReference type="RefSeq" id="WP_289165314.1">
    <property type="nucleotide sequence ID" value="NZ_JASZZN010000016.1"/>
</dbReference>
<dbReference type="Proteomes" id="UP001239462">
    <property type="component" value="Unassembled WGS sequence"/>
</dbReference>
<evidence type="ECO:0000313" key="2">
    <source>
        <dbReference type="EMBL" id="MDM4017773.1"/>
    </source>
</evidence>
<evidence type="ECO:0008006" key="4">
    <source>
        <dbReference type="Google" id="ProtNLM"/>
    </source>
</evidence>
<feature type="coiled-coil region" evidence="1">
    <location>
        <begin position="82"/>
        <end position="109"/>
    </location>
</feature>
<evidence type="ECO:0000313" key="3">
    <source>
        <dbReference type="Proteomes" id="UP001239462"/>
    </source>
</evidence>
<protein>
    <recommendedName>
        <fullName evidence="4">DUF4168 domain-containing protein</fullName>
    </recommendedName>
</protein>
<reference evidence="2 3" key="1">
    <citation type="submission" date="2023-06" db="EMBL/GenBank/DDBJ databases">
        <title>Roseiconus lacunae JC819 isolated from Gulf of Mannar region, Tamil Nadu.</title>
        <authorList>
            <person name="Pk S."/>
            <person name="Ch S."/>
            <person name="Ch V.R."/>
        </authorList>
    </citation>
    <scope>NUCLEOTIDE SEQUENCE [LARGE SCALE GENOMIC DNA]</scope>
    <source>
        <strain evidence="2 3">JC819</strain>
    </source>
</reference>
<keyword evidence="3" id="KW-1185">Reference proteome</keyword>
<keyword evidence="1" id="KW-0175">Coiled coil</keyword>
<sequence>MNQFPILVTVTLVSCLLGCASESDITESLTDSSAAKSSVQSRDLEPSPEIIEKRIEYRDAMRRVVSILEGRYLQGIDSITPLAEANVTLAEAELAAAVSQEERDAALEKMLGHAIKREDYARITMETGAGRTDNLAMATAGRLKVELMLLEEKQRLATPVSPEDTD</sequence>